<evidence type="ECO:0000256" key="1">
    <source>
        <dbReference type="SAM" id="Phobius"/>
    </source>
</evidence>
<evidence type="ECO:0000313" key="2">
    <source>
        <dbReference type="EMBL" id="KCW74641.1"/>
    </source>
</evidence>
<protein>
    <submittedName>
        <fullName evidence="2">Uncharacterized protein</fullName>
    </submittedName>
</protein>
<keyword evidence="1" id="KW-1133">Transmembrane helix</keyword>
<feature type="transmembrane region" description="Helical" evidence="1">
    <location>
        <begin position="56"/>
        <end position="76"/>
    </location>
</feature>
<reference evidence="2" key="1">
    <citation type="submission" date="2013-07" db="EMBL/GenBank/DDBJ databases">
        <title>The genome of Eucalyptus grandis.</title>
        <authorList>
            <person name="Schmutz J."/>
            <person name="Hayes R."/>
            <person name="Myburg A."/>
            <person name="Tuskan G."/>
            <person name="Grattapaglia D."/>
            <person name="Rokhsar D.S."/>
        </authorList>
    </citation>
    <scope>NUCLEOTIDE SEQUENCE</scope>
    <source>
        <tissue evidence="2">Leaf extractions</tissue>
    </source>
</reference>
<gene>
    <name evidence="2" type="ORF">EUGRSUZ_E03365</name>
</gene>
<sequence length="79" mass="9083">MSTLYRVWKALVLGSKRNRTQKTSQTNHGHQCSQYLEQREHLSTRKRCPIKRLPNCNLLFPVIAALIFLNCSTAVVQGQ</sequence>
<dbReference type="InParanoid" id="A0A059C8X5"/>
<keyword evidence="1" id="KW-0812">Transmembrane</keyword>
<organism evidence="2">
    <name type="scientific">Eucalyptus grandis</name>
    <name type="common">Flooded gum</name>
    <dbReference type="NCBI Taxonomy" id="71139"/>
    <lineage>
        <taxon>Eukaryota</taxon>
        <taxon>Viridiplantae</taxon>
        <taxon>Streptophyta</taxon>
        <taxon>Embryophyta</taxon>
        <taxon>Tracheophyta</taxon>
        <taxon>Spermatophyta</taxon>
        <taxon>Magnoliopsida</taxon>
        <taxon>eudicotyledons</taxon>
        <taxon>Gunneridae</taxon>
        <taxon>Pentapetalae</taxon>
        <taxon>rosids</taxon>
        <taxon>malvids</taxon>
        <taxon>Myrtales</taxon>
        <taxon>Myrtaceae</taxon>
        <taxon>Myrtoideae</taxon>
        <taxon>Eucalypteae</taxon>
        <taxon>Eucalyptus</taxon>
    </lineage>
</organism>
<dbReference type="AlphaFoldDB" id="A0A059C8X5"/>
<name>A0A059C8X5_EUCGR</name>
<dbReference type="Gramene" id="KCW74641">
    <property type="protein sequence ID" value="KCW74641"/>
    <property type="gene ID" value="EUGRSUZ_E03365"/>
</dbReference>
<keyword evidence="1" id="KW-0472">Membrane</keyword>
<accession>A0A059C8X5</accession>
<proteinExistence type="predicted"/>
<dbReference type="EMBL" id="KK198757">
    <property type="protein sequence ID" value="KCW74641.1"/>
    <property type="molecule type" value="Genomic_DNA"/>
</dbReference>